<evidence type="ECO:0000313" key="10">
    <source>
        <dbReference type="Proteomes" id="UP000515152"/>
    </source>
</evidence>
<organism evidence="10 11">
    <name type="scientific">Clupea harengus</name>
    <name type="common">Atlantic herring</name>
    <dbReference type="NCBI Taxonomy" id="7950"/>
    <lineage>
        <taxon>Eukaryota</taxon>
        <taxon>Metazoa</taxon>
        <taxon>Chordata</taxon>
        <taxon>Craniata</taxon>
        <taxon>Vertebrata</taxon>
        <taxon>Euteleostomi</taxon>
        <taxon>Actinopterygii</taxon>
        <taxon>Neopterygii</taxon>
        <taxon>Teleostei</taxon>
        <taxon>Clupei</taxon>
        <taxon>Clupeiformes</taxon>
        <taxon>Clupeoidei</taxon>
        <taxon>Clupeidae</taxon>
        <taxon>Clupea</taxon>
    </lineage>
</organism>
<protein>
    <recommendedName>
        <fullName evidence="9">Hexosyltransferase</fullName>
        <ecNumber evidence="9">2.4.1.-</ecNumber>
    </recommendedName>
</protein>
<keyword evidence="3 9" id="KW-0808">Transferase</keyword>
<dbReference type="PANTHER" id="PTHR12369:SF22">
    <property type="entry name" value="CHONDROITIN SULFATE SYNTHASE 2"/>
    <property type="match status" value="1"/>
</dbReference>
<dbReference type="EC" id="2.4.1.-" evidence="9"/>
<dbReference type="GO" id="GO:0032580">
    <property type="term" value="C:Golgi cisterna membrane"/>
    <property type="evidence" value="ECO:0007669"/>
    <property type="project" value="UniProtKB-SubCell"/>
</dbReference>
<comment type="subcellular location">
    <subcellularLocation>
        <location evidence="1 9">Golgi apparatus</location>
        <location evidence="1 9">Golgi stack membrane</location>
        <topology evidence="1 9">Single-pass type II membrane protein</topology>
    </subcellularLocation>
</comment>
<evidence type="ECO:0000256" key="6">
    <source>
        <dbReference type="ARBA" id="ARBA00022989"/>
    </source>
</evidence>
<keyword evidence="5 9" id="KW-0735">Signal-anchor</keyword>
<sequence>MRFAKIVGYLKPIGPVVVGISLGFTLSLLSVSWVDDICDPSWKDNAIEEISSQEGDLKAAGKPNSFLEVNEDDEDVQPRIIPYKQVNNEGQVKKPVRTRYASMELGIRENLFAGVLTSKNTINTLGVSVNRTISHHLDMVVFFTGMTNRKTPQGMQVVTHGDERPMWNMYQTIKYILEHFIDEYNWFYLTQDDTYTQADRIKAMVPHLSMNRMLYMGSPEEFIGGKMEGRYCFGGFGYLLSRALLLRLQAFLENCRNDILSARPDEWLGRCIIDYTDTNCVDEHEGLHYDRFEMGKNSDLSKEQSDQFKNTLTVHPVSDPEQMYRLHKHFTEMELQKSYDEIEKIQAEIKNVSVLAFEGNRSAMWPVGVSPPFKPKTRFEVLKWEYFTEDSLYSCLDGSPKCELQGIDKMDVADAIDMAMGELNKKYMPVLHLKKQQLINGYRRFDPTRGMEYTLDLRVEAVTQKGRSRSITKRVHLVRPLSNLEIIPMPYVTEATRIHIILPLTKEDTGLVKLFLEVYGSNGLQKKENAILTILFIYDLLQAQQVSQNDIFADVKAQITSYERKFTGVKVPWISVKTDTPSQIKFMDIISKKHPVDTLFFTATVNTIINTEFLNRCRMNSISNWQVFFPIHFKDFNPDLAYQGQEPPAKIDLVKDAGHFDRNAFDEACFYNSDYMTTRTHLTADLQENEELLETLDFYEMFVKYSGLHVFRAIEPALHQKYVQQACNPHLSEDIYHRCVQSSLEGLGSRTQLALVLFEQEQGNST</sequence>
<evidence type="ECO:0000256" key="2">
    <source>
        <dbReference type="ARBA" id="ARBA00009239"/>
    </source>
</evidence>
<reference evidence="11" key="1">
    <citation type="submission" date="2025-08" db="UniProtKB">
        <authorList>
            <consortium name="RefSeq"/>
        </authorList>
    </citation>
    <scope>IDENTIFICATION</scope>
</reference>
<dbReference type="OrthoDB" id="9985088at2759"/>
<dbReference type="AlphaFoldDB" id="A0A6P3VZW2"/>
<keyword evidence="4 9" id="KW-0812">Transmembrane</keyword>
<keyword evidence="8 9" id="KW-0472">Membrane</keyword>
<evidence type="ECO:0000256" key="3">
    <source>
        <dbReference type="ARBA" id="ARBA00022679"/>
    </source>
</evidence>
<evidence type="ECO:0000256" key="7">
    <source>
        <dbReference type="ARBA" id="ARBA00023034"/>
    </source>
</evidence>
<evidence type="ECO:0000256" key="4">
    <source>
        <dbReference type="ARBA" id="ARBA00022692"/>
    </source>
</evidence>
<keyword evidence="7 9" id="KW-0333">Golgi apparatus</keyword>
<dbReference type="KEGG" id="char:105902677"/>
<feature type="transmembrane region" description="Helical" evidence="9">
    <location>
        <begin position="12"/>
        <end position="34"/>
    </location>
</feature>
<dbReference type="GO" id="GO:0047238">
    <property type="term" value="F:glucuronosyl-N-acetylgalactosaminyl-proteoglycan 4-beta-N-acetylgalactosaminyltransferase activity"/>
    <property type="evidence" value="ECO:0007669"/>
    <property type="project" value="TreeGrafter"/>
</dbReference>
<evidence type="ECO:0000256" key="5">
    <source>
        <dbReference type="ARBA" id="ARBA00022968"/>
    </source>
</evidence>
<keyword evidence="6 9" id="KW-1133">Transmembrane helix</keyword>
<dbReference type="Proteomes" id="UP000515152">
    <property type="component" value="Chromosome 2"/>
</dbReference>
<dbReference type="GeneID" id="105902677"/>
<evidence type="ECO:0000313" key="11">
    <source>
        <dbReference type="RefSeq" id="XP_012685777.2"/>
    </source>
</evidence>
<proteinExistence type="inferred from homology"/>
<dbReference type="CTD" id="100331155"/>
<name>A0A6P3VZW2_CLUHA</name>
<accession>A0A6P3VZW2</accession>
<dbReference type="Pfam" id="PF05679">
    <property type="entry name" value="CHGN"/>
    <property type="match status" value="1"/>
</dbReference>
<gene>
    <name evidence="11" type="primary">chpfa</name>
</gene>
<dbReference type="Gene3D" id="3.90.550.50">
    <property type="match status" value="1"/>
</dbReference>
<dbReference type="RefSeq" id="XP_012685777.2">
    <property type="nucleotide sequence ID" value="XM_012830323.3"/>
</dbReference>
<comment type="similarity">
    <text evidence="2 9">Belongs to the chondroitin N-acetylgalactosaminyltransferase family.</text>
</comment>
<evidence type="ECO:0000256" key="8">
    <source>
        <dbReference type="ARBA" id="ARBA00023136"/>
    </source>
</evidence>
<dbReference type="InterPro" id="IPR008428">
    <property type="entry name" value="Chond_GalNAc"/>
</dbReference>
<keyword evidence="10" id="KW-1185">Reference proteome</keyword>
<evidence type="ECO:0000256" key="1">
    <source>
        <dbReference type="ARBA" id="ARBA00004447"/>
    </source>
</evidence>
<evidence type="ECO:0000256" key="9">
    <source>
        <dbReference type="RuleBase" id="RU364016"/>
    </source>
</evidence>
<dbReference type="InterPro" id="IPR051227">
    <property type="entry name" value="CS_glycosyltransferase"/>
</dbReference>
<dbReference type="PANTHER" id="PTHR12369">
    <property type="entry name" value="CHONDROITIN SYNTHASE"/>
    <property type="match status" value="1"/>
</dbReference>